<reference evidence="2 3" key="1">
    <citation type="submission" date="2020-08" db="EMBL/GenBank/DDBJ databases">
        <title>Genomic Encyclopedia of Type Strains, Phase IV (KMG-IV): sequencing the most valuable type-strain genomes for metagenomic binning, comparative biology and taxonomic classification.</title>
        <authorList>
            <person name="Goeker M."/>
        </authorList>
    </citation>
    <scope>NUCLEOTIDE SEQUENCE [LARGE SCALE GENOMIC DNA]</scope>
    <source>
        <strain evidence="2 3">DSM 26723</strain>
    </source>
</reference>
<keyword evidence="1" id="KW-0812">Transmembrane</keyword>
<proteinExistence type="predicted"/>
<keyword evidence="1" id="KW-0472">Membrane</keyword>
<dbReference type="AlphaFoldDB" id="A0A841HJZ6"/>
<sequence>MVQEAVVRRRGGFRKFMLIALTALLAGVLLWTWFSLSWSYSDGDRAGVLLKFSKKGWICKTYEGQLALYVVGGVAPQLWDFSVRDEAVAKKLSGAVGQEIQLHYTEHRGVPTSCFAETQYFADGFTVVTKPRN</sequence>
<organism evidence="2 3">
    <name type="scientific">Povalibacter uvarum</name>
    <dbReference type="NCBI Taxonomy" id="732238"/>
    <lineage>
        <taxon>Bacteria</taxon>
        <taxon>Pseudomonadati</taxon>
        <taxon>Pseudomonadota</taxon>
        <taxon>Gammaproteobacteria</taxon>
        <taxon>Steroidobacterales</taxon>
        <taxon>Steroidobacteraceae</taxon>
        <taxon>Povalibacter</taxon>
    </lineage>
</organism>
<keyword evidence="1" id="KW-1133">Transmembrane helix</keyword>
<dbReference type="Proteomes" id="UP000588068">
    <property type="component" value="Unassembled WGS sequence"/>
</dbReference>
<name>A0A841HJZ6_9GAMM</name>
<protein>
    <recommendedName>
        <fullName evidence="4">6-phosphogluconate dehydrogenase</fullName>
    </recommendedName>
</protein>
<evidence type="ECO:0008006" key="4">
    <source>
        <dbReference type="Google" id="ProtNLM"/>
    </source>
</evidence>
<feature type="transmembrane region" description="Helical" evidence="1">
    <location>
        <begin position="16"/>
        <end position="34"/>
    </location>
</feature>
<keyword evidence="3" id="KW-1185">Reference proteome</keyword>
<evidence type="ECO:0000256" key="1">
    <source>
        <dbReference type="SAM" id="Phobius"/>
    </source>
</evidence>
<accession>A0A841HJZ6</accession>
<evidence type="ECO:0000313" key="2">
    <source>
        <dbReference type="EMBL" id="MBB6092620.1"/>
    </source>
</evidence>
<dbReference type="EMBL" id="JACHHZ010000002">
    <property type="protein sequence ID" value="MBB6092620.1"/>
    <property type="molecule type" value="Genomic_DNA"/>
</dbReference>
<gene>
    <name evidence="2" type="ORF">HNQ60_001498</name>
</gene>
<evidence type="ECO:0000313" key="3">
    <source>
        <dbReference type="Proteomes" id="UP000588068"/>
    </source>
</evidence>
<dbReference type="RefSeq" id="WP_221304085.1">
    <property type="nucleotide sequence ID" value="NZ_JACHHZ010000002.1"/>
</dbReference>
<comment type="caution">
    <text evidence="2">The sequence shown here is derived from an EMBL/GenBank/DDBJ whole genome shotgun (WGS) entry which is preliminary data.</text>
</comment>